<dbReference type="OrthoDB" id="360192at2"/>
<feature type="transmembrane region" description="Helical" evidence="1">
    <location>
        <begin position="154"/>
        <end position="177"/>
    </location>
</feature>
<dbReference type="PANTHER" id="PTHR36007:SF2">
    <property type="entry name" value="TRANSPORT PROTEIN-RELATED"/>
    <property type="match status" value="1"/>
</dbReference>
<dbReference type="EMBL" id="QXIS01000028">
    <property type="protein sequence ID" value="RIE06000.1"/>
    <property type="molecule type" value="Genomic_DNA"/>
</dbReference>
<keyword evidence="1" id="KW-1133">Transmembrane helix</keyword>
<dbReference type="InterPro" id="IPR009577">
    <property type="entry name" value="Sm_multidrug_ex"/>
</dbReference>
<feature type="transmembrane region" description="Helical" evidence="1">
    <location>
        <begin position="65"/>
        <end position="86"/>
    </location>
</feature>
<name>A0A398CV12_9BACT</name>
<reference evidence="2 3" key="1">
    <citation type="submission" date="2018-09" db="EMBL/GenBank/DDBJ databases">
        <title>Discovery and Ecogenomic Context for Candidatus Cryosericales, a Global Caldiserica Order Active in Thawing Permafrost.</title>
        <authorList>
            <person name="Martinez M.A."/>
            <person name="Woodcroft B.J."/>
            <person name="Ignacio Espinoza J.C."/>
            <person name="Zayed A."/>
            <person name="Singleton C.M."/>
            <person name="Boyd J."/>
            <person name="Li Y.-F."/>
            <person name="Purvine S."/>
            <person name="Maughan H."/>
            <person name="Hodgkins S.B."/>
            <person name="Anderson D."/>
            <person name="Sederholm M."/>
            <person name="Temperton B."/>
            <person name="Saleska S.R."/>
            <person name="Tyson G.W."/>
            <person name="Rich V.I."/>
        </authorList>
    </citation>
    <scope>NUCLEOTIDE SEQUENCE [LARGE SCALE GENOMIC DNA]</scope>
    <source>
        <strain evidence="2 3">SMC7</strain>
    </source>
</reference>
<proteinExistence type="predicted"/>
<evidence type="ECO:0000313" key="2">
    <source>
        <dbReference type="EMBL" id="RIE06000.1"/>
    </source>
</evidence>
<keyword evidence="1" id="KW-0472">Membrane</keyword>
<dbReference type="Proteomes" id="UP000266328">
    <property type="component" value="Unassembled WGS sequence"/>
</dbReference>
<feature type="transmembrane region" description="Helical" evidence="1">
    <location>
        <begin position="25"/>
        <end position="45"/>
    </location>
</feature>
<evidence type="ECO:0000256" key="1">
    <source>
        <dbReference type="SAM" id="Phobius"/>
    </source>
</evidence>
<keyword evidence="3" id="KW-1185">Reference proteome</keyword>
<keyword evidence="1" id="KW-0812">Transmembrane</keyword>
<feature type="transmembrane region" description="Helical" evidence="1">
    <location>
        <begin position="115"/>
        <end position="134"/>
    </location>
</feature>
<sequence length="185" mass="20381">MIYIYCTVVRSILQRSRCILRGLRYTGSVSILLRNILHIFLITIIPGVEVRGALPYAIGILKMPVWEALLVATLANLCIAPLFYLLEKPLLAVASRWAWFQHYRTRLAVRSKSSLAKYGLFIGLALFVAIPLPGTGAYTGCLIAEITRMKRGQAITSISLGVLGACTIVFLVSVGVIKGILAKWF</sequence>
<dbReference type="AlphaFoldDB" id="A0A398CV12"/>
<evidence type="ECO:0000313" key="3">
    <source>
        <dbReference type="Proteomes" id="UP000266328"/>
    </source>
</evidence>
<organism evidence="2 3">
    <name type="scientific">Candidatus Cryosericum terrychapinii</name>
    <dbReference type="NCBI Taxonomy" id="2290919"/>
    <lineage>
        <taxon>Bacteria</taxon>
        <taxon>Pseudomonadati</taxon>
        <taxon>Caldisericota/Cryosericota group</taxon>
        <taxon>Candidatus Cryosericota</taxon>
        <taxon>Candidatus Cryosericia</taxon>
        <taxon>Candidatus Cryosericales</taxon>
        <taxon>Candidatus Cryosericaceae</taxon>
        <taxon>Candidatus Cryosericum</taxon>
    </lineage>
</organism>
<dbReference type="PANTHER" id="PTHR36007">
    <property type="entry name" value="TRANSPORT PROTEIN-RELATED"/>
    <property type="match status" value="1"/>
</dbReference>
<gene>
    <name evidence="2" type="ORF">SMC7_04510</name>
</gene>
<comment type="caution">
    <text evidence="2">The sequence shown here is derived from an EMBL/GenBank/DDBJ whole genome shotgun (WGS) entry which is preliminary data.</text>
</comment>
<protein>
    <submittedName>
        <fullName evidence="2">Small multi-drug export protein</fullName>
    </submittedName>
</protein>
<dbReference type="Pfam" id="PF06695">
    <property type="entry name" value="Sm_multidrug_ex"/>
    <property type="match status" value="1"/>
</dbReference>
<accession>A0A398CV12</accession>